<dbReference type="Gene3D" id="1.25.40.10">
    <property type="entry name" value="Tetratricopeptide repeat domain"/>
    <property type="match status" value="1"/>
</dbReference>
<dbReference type="Proteomes" id="UP001154255">
    <property type="component" value="Unassembled WGS sequence"/>
</dbReference>
<dbReference type="InterPro" id="IPR011990">
    <property type="entry name" value="TPR-like_helical_dom_sf"/>
</dbReference>
<evidence type="ECO:0000313" key="3">
    <source>
        <dbReference type="EMBL" id="CAI3959930.1"/>
    </source>
</evidence>
<keyword evidence="5" id="KW-1185">Reference proteome</keyword>
<feature type="signal peptide" evidence="1">
    <location>
        <begin position="1"/>
        <end position="23"/>
    </location>
</feature>
<evidence type="ECO:0000313" key="4">
    <source>
        <dbReference type="Proteomes" id="UP001154255"/>
    </source>
</evidence>
<name>A0A9W4TNJ2_9PROT</name>
<dbReference type="EMBL" id="CAMXCM010000011">
    <property type="protein sequence ID" value="CAI3958241.1"/>
    <property type="molecule type" value="Genomic_DNA"/>
</dbReference>
<dbReference type="PANTHER" id="PTHR11102">
    <property type="entry name" value="SEL-1-LIKE PROTEIN"/>
    <property type="match status" value="1"/>
</dbReference>
<gene>
    <name evidence="3" type="ORF">R53529_LOCUS2239</name>
    <name evidence="2" type="ORF">R53530_LOCUS2257</name>
</gene>
<keyword evidence="1" id="KW-0732">Signal</keyword>
<protein>
    <recommendedName>
        <fullName evidence="6">Beta-lactamase</fullName>
    </recommendedName>
</protein>
<sequence>MKLIKCSLLLIVGLSLFIPKVFADNLDNVPLATLKQRMNHGDTDAETKYYTITGKKYKNKPLTQLEEMANQGDGDAAAQLASKYEFGMDGASKDPEKALEWYKKSVNLGFEESLMNVANFYLDGKVVPQDVNKAIKLYEQVANKGSLRAYNFLGVLYSQNKYGIEDFFKSKEWFEKAANLGSGFALFNLGSYYENGIGTLQDKEKAKEYYKQACLKKEQAGCSGYKRLNN</sequence>
<evidence type="ECO:0000313" key="2">
    <source>
        <dbReference type="EMBL" id="CAI3958241.1"/>
    </source>
</evidence>
<reference evidence="2" key="1">
    <citation type="submission" date="2022-10" db="EMBL/GenBank/DDBJ databases">
        <authorList>
            <person name="Botero Cardona J."/>
        </authorList>
    </citation>
    <scope>NUCLEOTIDE SEQUENCE</scope>
    <source>
        <strain evidence="2">LMG 31819</strain>
        <strain evidence="3">R-53529</strain>
    </source>
</reference>
<evidence type="ECO:0000313" key="5">
    <source>
        <dbReference type="Proteomes" id="UP001154259"/>
    </source>
</evidence>
<dbReference type="RefSeq" id="WP_271790655.1">
    <property type="nucleotide sequence ID" value="NZ_CAMXCM010000011.1"/>
</dbReference>
<dbReference type="SUPFAM" id="SSF81901">
    <property type="entry name" value="HCP-like"/>
    <property type="match status" value="1"/>
</dbReference>
<dbReference type="Proteomes" id="UP001154259">
    <property type="component" value="Unassembled WGS sequence"/>
</dbReference>
<dbReference type="PANTHER" id="PTHR11102:SF160">
    <property type="entry name" value="ERAD-ASSOCIATED E3 UBIQUITIN-PROTEIN LIGASE COMPONENT HRD3"/>
    <property type="match status" value="1"/>
</dbReference>
<dbReference type="AlphaFoldDB" id="A0A9W4TNJ2"/>
<dbReference type="Pfam" id="PF08238">
    <property type="entry name" value="Sel1"/>
    <property type="match status" value="4"/>
</dbReference>
<organism evidence="2 4">
    <name type="scientific">Commensalibacter communis</name>
    <dbReference type="NCBI Taxonomy" id="2972786"/>
    <lineage>
        <taxon>Bacteria</taxon>
        <taxon>Pseudomonadati</taxon>
        <taxon>Pseudomonadota</taxon>
        <taxon>Alphaproteobacteria</taxon>
        <taxon>Acetobacterales</taxon>
        <taxon>Acetobacteraceae</taxon>
    </lineage>
</organism>
<feature type="chain" id="PRO_5040760934" description="Beta-lactamase" evidence="1">
    <location>
        <begin position="24"/>
        <end position="230"/>
    </location>
</feature>
<accession>A0A9W4TNJ2</accession>
<dbReference type="EMBL" id="CAMXCS010000011">
    <property type="protein sequence ID" value="CAI3959930.1"/>
    <property type="molecule type" value="Genomic_DNA"/>
</dbReference>
<evidence type="ECO:0000256" key="1">
    <source>
        <dbReference type="SAM" id="SignalP"/>
    </source>
</evidence>
<comment type="caution">
    <text evidence="2">The sequence shown here is derived from an EMBL/GenBank/DDBJ whole genome shotgun (WGS) entry which is preliminary data.</text>
</comment>
<dbReference type="SMART" id="SM00671">
    <property type="entry name" value="SEL1"/>
    <property type="match status" value="4"/>
</dbReference>
<evidence type="ECO:0008006" key="6">
    <source>
        <dbReference type="Google" id="ProtNLM"/>
    </source>
</evidence>
<dbReference type="InterPro" id="IPR006597">
    <property type="entry name" value="Sel1-like"/>
</dbReference>
<dbReference type="InterPro" id="IPR050767">
    <property type="entry name" value="Sel1_AlgK"/>
</dbReference>
<proteinExistence type="predicted"/>